<dbReference type="PANTHER" id="PTHR30573:SF0">
    <property type="entry name" value="QUINOLINATE SYNTHASE, CHLOROPLASTIC"/>
    <property type="match status" value="1"/>
</dbReference>
<dbReference type="InterPro" id="IPR003473">
    <property type="entry name" value="NadA"/>
</dbReference>
<dbReference type="GO" id="GO:0008987">
    <property type="term" value="F:quinolinate synthetase A activity"/>
    <property type="evidence" value="ECO:0007669"/>
    <property type="project" value="InterPro"/>
</dbReference>
<evidence type="ECO:0000256" key="8">
    <source>
        <dbReference type="ARBA" id="ARBA00022723"/>
    </source>
</evidence>
<evidence type="ECO:0000256" key="9">
    <source>
        <dbReference type="ARBA" id="ARBA00023004"/>
    </source>
</evidence>
<dbReference type="NCBIfam" id="NF006878">
    <property type="entry name" value="PRK09375.1-2"/>
    <property type="match status" value="1"/>
</dbReference>
<feature type="non-terminal residue" evidence="11">
    <location>
        <position position="1"/>
    </location>
</feature>
<dbReference type="InterPro" id="IPR036094">
    <property type="entry name" value="NadA_sf"/>
</dbReference>
<keyword evidence="5" id="KW-0963">Cytoplasm</keyword>
<dbReference type="PANTHER" id="PTHR30573">
    <property type="entry name" value="QUINOLINATE SYNTHETASE A"/>
    <property type="match status" value="1"/>
</dbReference>
<keyword evidence="4" id="KW-0004">4Fe-4S</keyword>
<dbReference type="GO" id="GO:0046872">
    <property type="term" value="F:metal ion binding"/>
    <property type="evidence" value="ECO:0007669"/>
    <property type="project" value="UniProtKB-KW"/>
</dbReference>
<gene>
    <name evidence="11" type="ORF">METZ01_LOCUS28607</name>
</gene>
<keyword evidence="10" id="KW-0411">Iron-sulfur</keyword>
<protein>
    <recommendedName>
        <fullName evidence="3">quinolinate synthase</fullName>
        <ecNumber evidence="3">2.5.1.72</ecNumber>
    </recommendedName>
</protein>
<evidence type="ECO:0000256" key="2">
    <source>
        <dbReference type="ARBA" id="ARBA00005065"/>
    </source>
</evidence>
<dbReference type="EC" id="2.5.1.72" evidence="3"/>
<evidence type="ECO:0000256" key="4">
    <source>
        <dbReference type="ARBA" id="ARBA00022485"/>
    </source>
</evidence>
<name>A0A381QDK2_9ZZZZ</name>
<accession>A0A381QDK2</accession>
<evidence type="ECO:0000256" key="3">
    <source>
        <dbReference type="ARBA" id="ARBA00012669"/>
    </source>
</evidence>
<evidence type="ECO:0000256" key="5">
    <source>
        <dbReference type="ARBA" id="ARBA00022490"/>
    </source>
</evidence>
<dbReference type="EMBL" id="UINC01001257">
    <property type="protein sequence ID" value="SUZ75753.1"/>
    <property type="molecule type" value="Genomic_DNA"/>
</dbReference>
<keyword evidence="8" id="KW-0479">Metal-binding</keyword>
<feature type="non-terminal residue" evidence="11">
    <location>
        <position position="193"/>
    </location>
</feature>
<evidence type="ECO:0000256" key="10">
    <source>
        <dbReference type="ARBA" id="ARBA00023014"/>
    </source>
</evidence>
<dbReference type="UniPathway" id="UPA00253">
    <property type="reaction ID" value="UER00327"/>
</dbReference>
<organism evidence="11">
    <name type="scientific">marine metagenome</name>
    <dbReference type="NCBI Taxonomy" id="408172"/>
    <lineage>
        <taxon>unclassified sequences</taxon>
        <taxon>metagenomes</taxon>
        <taxon>ecological metagenomes</taxon>
    </lineage>
</organism>
<dbReference type="SUPFAM" id="SSF142754">
    <property type="entry name" value="NadA-like"/>
    <property type="match status" value="1"/>
</dbReference>
<comment type="pathway">
    <text evidence="2">Cofactor biosynthesis; NAD(+) biosynthesis; quinolinate from iminoaspartate: step 1/1.</text>
</comment>
<keyword evidence="6" id="KW-0662">Pyridine nucleotide biosynthesis</keyword>
<dbReference type="Pfam" id="PF02445">
    <property type="entry name" value="NadA"/>
    <property type="match status" value="1"/>
</dbReference>
<comment type="cofactor">
    <cofactor evidence="1">
        <name>[4Fe-4S] cluster</name>
        <dbReference type="ChEBI" id="CHEBI:49883"/>
    </cofactor>
</comment>
<dbReference type="FunFam" id="3.40.50.10800:FF:000003">
    <property type="entry name" value="Quinolinate synthase A"/>
    <property type="match status" value="1"/>
</dbReference>
<keyword evidence="9" id="KW-0408">Iron</keyword>
<evidence type="ECO:0000256" key="6">
    <source>
        <dbReference type="ARBA" id="ARBA00022642"/>
    </source>
</evidence>
<proteinExistence type="predicted"/>
<keyword evidence="7" id="KW-0808">Transferase</keyword>
<sequence length="193" mass="21201">VKLLDEIQRLKTERNAVILAHNYQIPAIQDVADFVGDSLGLSLQAQATDAETIVFCGVHFMAETAAVLCPDKTVLIPDLEAGCSLASTITASQLRTWKEEHPGAVVVVYVNCSADVKAEADYCCTSANALRIIESIPDDQEILFAPDMFLGEYIREKTERTIHVWMGECHVHAAIRPADVEEQLAQHPDAELL</sequence>
<dbReference type="Gene3D" id="3.40.50.10800">
    <property type="entry name" value="NadA-like"/>
    <property type="match status" value="2"/>
</dbReference>
<dbReference type="GO" id="GO:0034628">
    <property type="term" value="P:'de novo' NAD+ biosynthetic process from L-aspartate"/>
    <property type="evidence" value="ECO:0007669"/>
    <property type="project" value="TreeGrafter"/>
</dbReference>
<reference evidence="11" key="1">
    <citation type="submission" date="2018-05" db="EMBL/GenBank/DDBJ databases">
        <authorList>
            <person name="Lanie J.A."/>
            <person name="Ng W.-L."/>
            <person name="Kazmierczak K.M."/>
            <person name="Andrzejewski T.M."/>
            <person name="Davidsen T.M."/>
            <person name="Wayne K.J."/>
            <person name="Tettelin H."/>
            <person name="Glass J.I."/>
            <person name="Rusch D."/>
            <person name="Podicherti R."/>
            <person name="Tsui H.-C.T."/>
            <person name="Winkler M.E."/>
        </authorList>
    </citation>
    <scope>NUCLEOTIDE SEQUENCE</scope>
</reference>
<evidence type="ECO:0000256" key="1">
    <source>
        <dbReference type="ARBA" id="ARBA00001966"/>
    </source>
</evidence>
<evidence type="ECO:0000256" key="7">
    <source>
        <dbReference type="ARBA" id="ARBA00022679"/>
    </source>
</evidence>
<dbReference type="AlphaFoldDB" id="A0A381QDK2"/>
<dbReference type="GO" id="GO:0051539">
    <property type="term" value="F:4 iron, 4 sulfur cluster binding"/>
    <property type="evidence" value="ECO:0007669"/>
    <property type="project" value="UniProtKB-KW"/>
</dbReference>
<evidence type="ECO:0000313" key="11">
    <source>
        <dbReference type="EMBL" id="SUZ75753.1"/>
    </source>
</evidence>